<dbReference type="PANTHER" id="PTHR12419">
    <property type="entry name" value="OTU DOMAIN CONTAINING PROTEIN"/>
    <property type="match status" value="1"/>
</dbReference>
<protein>
    <submittedName>
        <fullName evidence="3">OTU-like cysteine protease domain-containing protein</fullName>
    </submittedName>
</protein>
<sequence length="236" mass="27791">LLNRTIPLNETKGNRQKRQLNEKKQLELYIRQRKITNKIGNTFLEELKQLHQKENETPEVEVNILDEIKKNNDSLNKKSQGLANQLENHKKQMKTIQNYQQTEMTDKKDWEIDILNKKVKMHKIAADGNCLYSAIEYCLHIKNLRQMLINFIKQDEDSQMLIQQIHSDLNQYLTELESEWGDELEISLISKMLKVKISVVNAFMNDIVYGEEYEKKCKIVYCKYQVAGGAHYNAAE</sequence>
<keyword evidence="1" id="KW-0175">Coiled coil</keyword>
<evidence type="ECO:0000256" key="1">
    <source>
        <dbReference type="SAM" id="Coils"/>
    </source>
</evidence>
<dbReference type="PROSITE" id="PS50802">
    <property type="entry name" value="OTU"/>
    <property type="match status" value="1"/>
</dbReference>
<keyword evidence="3" id="KW-0378">Hydrolase</keyword>
<dbReference type="GO" id="GO:0006508">
    <property type="term" value="P:proteolysis"/>
    <property type="evidence" value="ECO:0007669"/>
    <property type="project" value="UniProtKB-KW"/>
</dbReference>
<dbReference type="PANTHER" id="PTHR12419:SF10">
    <property type="entry name" value="DEUBIQUITINASE OTUD6B"/>
    <property type="match status" value="1"/>
</dbReference>
<dbReference type="InterPro" id="IPR003323">
    <property type="entry name" value="OTU_dom"/>
</dbReference>
<dbReference type="AlphaFoldDB" id="A0A146K2T7"/>
<dbReference type="EMBL" id="GDID01005386">
    <property type="protein sequence ID" value="JAP91220.1"/>
    <property type="molecule type" value="Transcribed_RNA"/>
</dbReference>
<keyword evidence="3" id="KW-0645">Protease</keyword>
<evidence type="ECO:0000259" key="2">
    <source>
        <dbReference type="PROSITE" id="PS50802"/>
    </source>
</evidence>
<dbReference type="GO" id="GO:0004843">
    <property type="term" value="F:cysteine-type deubiquitinase activity"/>
    <property type="evidence" value="ECO:0007669"/>
    <property type="project" value="TreeGrafter"/>
</dbReference>
<dbReference type="InterPro" id="IPR038765">
    <property type="entry name" value="Papain-like_cys_pep_sf"/>
</dbReference>
<organism evidence="3">
    <name type="scientific">Trepomonas sp. PC1</name>
    <dbReference type="NCBI Taxonomy" id="1076344"/>
    <lineage>
        <taxon>Eukaryota</taxon>
        <taxon>Metamonada</taxon>
        <taxon>Diplomonadida</taxon>
        <taxon>Hexamitidae</taxon>
        <taxon>Hexamitinae</taxon>
        <taxon>Trepomonas</taxon>
    </lineage>
</organism>
<feature type="domain" description="OTU" evidence="2">
    <location>
        <begin position="119"/>
        <end position="236"/>
    </location>
</feature>
<accession>A0A146K2T7</accession>
<dbReference type="Pfam" id="PF02338">
    <property type="entry name" value="OTU"/>
    <property type="match status" value="1"/>
</dbReference>
<feature type="non-terminal residue" evidence="3">
    <location>
        <position position="1"/>
    </location>
</feature>
<evidence type="ECO:0000313" key="3">
    <source>
        <dbReference type="EMBL" id="JAP91220.1"/>
    </source>
</evidence>
<gene>
    <name evidence="3" type="ORF">TPC1_17230</name>
</gene>
<dbReference type="InterPro" id="IPR050704">
    <property type="entry name" value="Peptidase_C85-like"/>
</dbReference>
<name>A0A146K2T7_9EUKA</name>
<proteinExistence type="predicted"/>
<dbReference type="Gene3D" id="3.90.70.80">
    <property type="match status" value="1"/>
</dbReference>
<reference evidence="3" key="1">
    <citation type="submission" date="2015-07" db="EMBL/GenBank/DDBJ databases">
        <title>Adaptation to a free-living lifestyle via gene acquisitions in the diplomonad Trepomonas sp. PC1.</title>
        <authorList>
            <person name="Xu F."/>
            <person name="Jerlstrom-Hultqvist J."/>
            <person name="Kolisko M."/>
            <person name="Simpson A.G.B."/>
            <person name="Roger A.J."/>
            <person name="Svard S.G."/>
            <person name="Andersson J.O."/>
        </authorList>
    </citation>
    <scope>NUCLEOTIDE SEQUENCE</scope>
    <source>
        <strain evidence="3">PC1</strain>
    </source>
</reference>
<dbReference type="SUPFAM" id="SSF54001">
    <property type="entry name" value="Cysteine proteinases"/>
    <property type="match status" value="1"/>
</dbReference>
<feature type="coiled-coil region" evidence="1">
    <location>
        <begin position="65"/>
        <end position="92"/>
    </location>
</feature>
<dbReference type="GO" id="GO:0016579">
    <property type="term" value="P:protein deubiquitination"/>
    <property type="evidence" value="ECO:0007669"/>
    <property type="project" value="TreeGrafter"/>
</dbReference>